<evidence type="ECO:0000256" key="4">
    <source>
        <dbReference type="ARBA" id="ARBA00023277"/>
    </source>
</evidence>
<dbReference type="Gene3D" id="3.20.20.140">
    <property type="entry name" value="Metal-dependent hydrolases"/>
    <property type="match status" value="1"/>
</dbReference>
<protein>
    <submittedName>
        <fullName evidence="7">N-acetylglucosamine-6-phosphate deacetylase</fullName>
        <ecNumber evidence="7">3.5.1.25</ecNumber>
    </submittedName>
</protein>
<comment type="similarity">
    <text evidence="1 5">Belongs to the metallo-dependent hydrolases superfamily. NagA family.</text>
</comment>
<dbReference type="GO" id="GO:0008448">
    <property type="term" value="F:N-acetylglucosamine-6-phosphate deacetylase activity"/>
    <property type="evidence" value="ECO:0007669"/>
    <property type="project" value="UniProtKB-EC"/>
</dbReference>
<dbReference type="PIRSF" id="PIRSF038994">
    <property type="entry name" value="NagA"/>
    <property type="match status" value="1"/>
</dbReference>
<dbReference type="Gene3D" id="2.30.40.10">
    <property type="entry name" value="Urease, subunit C, domain 1"/>
    <property type="match status" value="1"/>
</dbReference>
<dbReference type="RefSeq" id="WP_194701391.1">
    <property type="nucleotide sequence ID" value="NZ_JADKNH010000004.1"/>
</dbReference>
<dbReference type="InterPro" id="IPR006680">
    <property type="entry name" value="Amidohydro-rel"/>
</dbReference>
<dbReference type="EC" id="3.5.1.25" evidence="7"/>
<evidence type="ECO:0000259" key="6">
    <source>
        <dbReference type="Pfam" id="PF01979"/>
    </source>
</evidence>
<dbReference type="PANTHER" id="PTHR11113:SF14">
    <property type="entry name" value="N-ACETYLGLUCOSAMINE-6-PHOSPHATE DEACETYLASE"/>
    <property type="match status" value="1"/>
</dbReference>
<evidence type="ECO:0000256" key="2">
    <source>
        <dbReference type="ARBA" id="ARBA00022723"/>
    </source>
</evidence>
<dbReference type="PANTHER" id="PTHR11113">
    <property type="entry name" value="N-ACETYLGLUCOSAMINE-6-PHOSPHATE DEACETYLASE"/>
    <property type="match status" value="1"/>
</dbReference>
<dbReference type="Proteomes" id="UP000614200">
    <property type="component" value="Unassembled WGS sequence"/>
</dbReference>
<feature type="domain" description="Amidohydrolase-related" evidence="6">
    <location>
        <begin position="60"/>
        <end position="384"/>
    </location>
</feature>
<dbReference type="CDD" id="cd00854">
    <property type="entry name" value="NagA"/>
    <property type="match status" value="1"/>
</dbReference>
<evidence type="ECO:0000313" key="7">
    <source>
        <dbReference type="EMBL" id="MBF4693163.1"/>
    </source>
</evidence>
<evidence type="ECO:0000256" key="5">
    <source>
        <dbReference type="PIRNR" id="PIRNR038994"/>
    </source>
</evidence>
<dbReference type="SUPFAM" id="SSF51556">
    <property type="entry name" value="Metallo-dependent hydrolases"/>
    <property type="match status" value="1"/>
</dbReference>
<dbReference type="NCBIfam" id="TIGR00221">
    <property type="entry name" value="nagA"/>
    <property type="match status" value="1"/>
</dbReference>
<dbReference type="SUPFAM" id="SSF51338">
    <property type="entry name" value="Composite domain of metallo-dependent hydrolases"/>
    <property type="match status" value="1"/>
</dbReference>
<accession>A0ABR9ZRS8</accession>
<dbReference type="InterPro" id="IPR003764">
    <property type="entry name" value="GlcNAc_6-P_deAcase"/>
</dbReference>
<keyword evidence="4 5" id="KW-0119">Carbohydrate metabolism</keyword>
<gene>
    <name evidence="7" type="primary">nagA</name>
    <name evidence="7" type="ORF">ISU02_08525</name>
</gene>
<proteinExistence type="inferred from homology"/>
<dbReference type="InterPro" id="IPR032466">
    <property type="entry name" value="Metal_Hydrolase"/>
</dbReference>
<evidence type="ECO:0000313" key="8">
    <source>
        <dbReference type="Proteomes" id="UP000614200"/>
    </source>
</evidence>
<dbReference type="EMBL" id="JADKNH010000004">
    <property type="protein sequence ID" value="MBF4693163.1"/>
    <property type="molecule type" value="Genomic_DNA"/>
</dbReference>
<keyword evidence="8" id="KW-1185">Reference proteome</keyword>
<keyword evidence="3 5" id="KW-0378">Hydrolase</keyword>
<sequence length="385" mass="42357">MKAIINAQILLEDQIIEEGYLLFDEKIRGYGCISDFEETLSRLELSRDTVEIIEGEGRFVGPGFIDIHIHGAGGSDTMDGTQEALEIISTTVLKSGVTRFLATTMTMASDEIRAALEAIRERVKRQKNQKTAQILGVHLEGPFINVAKKGAQNGQYVVPPDFEWVKPYLDLIKIITIAPENDAHFEFIEQMKAYPKVKLSIGHTNSNFETAMSAFENGVTHITHCFNAMPSLHHREPGVIGALMSEPFTAELIADGIHVHKGLFKGLIKCVDKDKLVLITDSMRAGGLEEGQYDLGGQNVIVKEGACRLEDGTLAGSVLTMNQAARNFARHTELPLNEIVNLVSLNPAKVIGMDTDYGSLGIGKVADINIFDEHFNITRTFVDGF</sequence>
<organism evidence="7 8">
    <name type="scientific">Fusibacter ferrireducens</name>
    <dbReference type="NCBI Taxonomy" id="2785058"/>
    <lineage>
        <taxon>Bacteria</taxon>
        <taxon>Bacillati</taxon>
        <taxon>Bacillota</taxon>
        <taxon>Clostridia</taxon>
        <taxon>Eubacteriales</taxon>
        <taxon>Eubacteriales Family XII. Incertae Sedis</taxon>
        <taxon>Fusibacter</taxon>
    </lineage>
</organism>
<evidence type="ECO:0000256" key="3">
    <source>
        <dbReference type="ARBA" id="ARBA00022801"/>
    </source>
</evidence>
<dbReference type="InterPro" id="IPR011059">
    <property type="entry name" value="Metal-dep_hydrolase_composite"/>
</dbReference>
<dbReference type="Pfam" id="PF01979">
    <property type="entry name" value="Amidohydro_1"/>
    <property type="match status" value="1"/>
</dbReference>
<reference evidence="7 8" key="1">
    <citation type="submission" date="2020-11" db="EMBL/GenBank/DDBJ databases">
        <title>Fusibacter basophilias sp. nov.</title>
        <authorList>
            <person name="Qiu D."/>
        </authorList>
    </citation>
    <scope>NUCLEOTIDE SEQUENCE [LARGE SCALE GENOMIC DNA]</scope>
    <source>
        <strain evidence="7 8">Q10-2</strain>
    </source>
</reference>
<evidence type="ECO:0000256" key="1">
    <source>
        <dbReference type="ARBA" id="ARBA00010716"/>
    </source>
</evidence>
<comment type="caution">
    <text evidence="7">The sequence shown here is derived from an EMBL/GenBank/DDBJ whole genome shotgun (WGS) entry which is preliminary data.</text>
</comment>
<name>A0ABR9ZRS8_9FIRM</name>
<keyword evidence="2" id="KW-0479">Metal-binding</keyword>